<dbReference type="InterPro" id="IPR036249">
    <property type="entry name" value="Thioredoxin-like_sf"/>
</dbReference>
<dbReference type="PANTHER" id="PTHR44051">
    <property type="entry name" value="GLUTATHIONE S-TRANSFERASE-RELATED"/>
    <property type="match status" value="1"/>
</dbReference>
<dbReference type="PROSITE" id="PS50405">
    <property type="entry name" value="GST_CTER"/>
    <property type="match status" value="1"/>
</dbReference>
<keyword evidence="2" id="KW-0472">Membrane</keyword>
<evidence type="ECO:0000259" key="4">
    <source>
        <dbReference type="PROSITE" id="PS50405"/>
    </source>
</evidence>
<organism evidence="5 6">
    <name type="scientific">Rhodosorus marinus</name>
    <dbReference type="NCBI Taxonomy" id="101924"/>
    <lineage>
        <taxon>Eukaryota</taxon>
        <taxon>Rhodophyta</taxon>
        <taxon>Stylonematophyceae</taxon>
        <taxon>Stylonematales</taxon>
        <taxon>Stylonemataceae</taxon>
        <taxon>Rhodosorus</taxon>
    </lineage>
</organism>
<dbReference type="PROSITE" id="PS50404">
    <property type="entry name" value="GST_NTER"/>
    <property type="match status" value="1"/>
</dbReference>
<dbReference type="Pfam" id="PF13409">
    <property type="entry name" value="GST_N_2"/>
    <property type="match status" value="1"/>
</dbReference>
<evidence type="ECO:0000313" key="5">
    <source>
        <dbReference type="EMBL" id="KAJ8905757.1"/>
    </source>
</evidence>
<dbReference type="InterPro" id="IPR010987">
    <property type="entry name" value="Glutathione-S-Trfase_C-like"/>
</dbReference>
<dbReference type="Pfam" id="PF00043">
    <property type="entry name" value="GST_C"/>
    <property type="match status" value="1"/>
</dbReference>
<gene>
    <name evidence="5" type="ORF">NDN08_002262</name>
</gene>
<dbReference type="Gene3D" id="1.20.1050.10">
    <property type="match status" value="1"/>
</dbReference>
<evidence type="ECO:0000256" key="1">
    <source>
        <dbReference type="ARBA" id="ARBA00007409"/>
    </source>
</evidence>
<dbReference type="InterPro" id="IPR004046">
    <property type="entry name" value="GST_C"/>
</dbReference>
<evidence type="ECO:0000259" key="3">
    <source>
        <dbReference type="PROSITE" id="PS50404"/>
    </source>
</evidence>
<dbReference type="Proteomes" id="UP001157974">
    <property type="component" value="Unassembled WGS sequence"/>
</dbReference>
<keyword evidence="6" id="KW-1185">Reference proteome</keyword>
<name>A0AAV8UXM3_9RHOD</name>
<keyword evidence="2" id="KW-1133">Transmembrane helix</keyword>
<dbReference type="InterPro" id="IPR036282">
    <property type="entry name" value="Glutathione-S-Trfase_C_sf"/>
</dbReference>
<comment type="caution">
    <text evidence="5">The sequence shown here is derived from an EMBL/GenBank/DDBJ whole genome shotgun (WGS) entry which is preliminary data.</text>
</comment>
<evidence type="ECO:0000256" key="2">
    <source>
        <dbReference type="SAM" id="Phobius"/>
    </source>
</evidence>
<sequence>MNAGNLFRDSKLILLARFLFFSIVCVVLINMIGFQNVGLVRGAIGTRRDLVCCNQISYYRASTNRSRSAQVDWLIAELNIEDEINYVKLDVGQDEHRDPTKNAHPFFKVPCMKLDDTNETVIFESANILGYLAKRFDGLDLSEEQRREMESWIIWLNASFGPAVVNEKTRERGYESLDIIENVLKTRDFMCTFNKFSAADVAVTYLLSTLGKLLPGFPNFEESHPALAAYLAKNQARGPYQKTLVAQA</sequence>
<feature type="domain" description="GST C-terminal" evidence="4">
    <location>
        <begin position="121"/>
        <end position="248"/>
    </location>
</feature>
<dbReference type="SUPFAM" id="SSF52833">
    <property type="entry name" value="Thioredoxin-like"/>
    <property type="match status" value="1"/>
</dbReference>
<evidence type="ECO:0008006" key="7">
    <source>
        <dbReference type="Google" id="ProtNLM"/>
    </source>
</evidence>
<keyword evidence="2" id="KW-0812">Transmembrane</keyword>
<reference evidence="5 6" key="1">
    <citation type="journal article" date="2023" name="Nat. Commun.">
        <title>Origin of minicircular mitochondrial genomes in red algae.</title>
        <authorList>
            <person name="Lee Y."/>
            <person name="Cho C.H."/>
            <person name="Lee Y.M."/>
            <person name="Park S.I."/>
            <person name="Yang J.H."/>
            <person name="West J.A."/>
            <person name="Bhattacharya D."/>
            <person name="Yoon H.S."/>
        </authorList>
    </citation>
    <scope>NUCLEOTIDE SEQUENCE [LARGE SCALE GENOMIC DNA]</scope>
    <source>
        <strain evidence="5 6">CCMP1338</strain>
        <tissue evidence="5">Whole cell</tissue>
    </source>
</reference>
<comment type="similarity">
    <text evidence="1">Belongs to the GST superfamily.</text>
</comment>
<dbReference type="SUPFAM" id="SSF47616">
    <property type="entry name" value="GST C-terminal domain-like"/>
    <property type="match status" value="1"/>
</dbReference>
<dbReference type="AlphaFoldDB" id="A0AAV8UXM3"/>
<feature type="domain" description="GST N-terminal" evidence="3">
    <location>
        <begin position="55"/>
        <end position="140"/>
    </location>
</feature>
<proteinExistence type="inferred from homology"/>
<protein>
    <recommendedName>
        <fullName evidence="7">Glutathione transferase</fullName>
    </recommendedName>
</protein>
<dbReference type="InterPro" id="IPR004045">
    <property type="entry name" value="Glutathione_S-Trfase_N"/>
</dbReference>
<dbReference type="Gene3D" id="3.40.30.10">
    <property type="entry name" value="Glutaredoxin"/>
    <property type="match status" value="1"/>
</dbReference>
<accession>A0AAV8UXM3</accession>
<evidence type="ECO:0000313" key="6">
    <source>
        <dbReference type="Proteomes" id="UP001157974"/>
    </source>
</evidence>
<dbReference type="PANTHER" id="PTHR44051:SF8">
    <property type="entry name" value="GLUTATHIONE S-TRANSFERASE GSTA"/>
    <property type="match status" value="1"/>
</dbReference>
<feature type="transmembrane region" description="Helical" evidence="2">
    <location>
        <begin position="12"/>
        <end position="34"/>
    </location>
</feature>
<dbReference type="EMBL" id="JAMWBK010000004">
    <property type="protein sequence ID" value="KAJ8905757.1"/>
    <property type="molecule type" value="Genomic_DNA"/>
</dbReference>